<dbReference type="OrthoDB" id="2690792at2759"/>
<protein>
    <submittedName>
        <fullName evidence="3">Uncharacterized protein</fullName>
    </submittedName>
</protein>
<keyword evidence="1" id="KW-0175">Coiled coil</keyword>
<dbReference type="AlphaFoldDB" id="A0A8H6Z6I8"/>
<feature type="coiled-coil region" evidence="1">
    <location>
        <begin position="269"/>
        <end position="303"/>
    </location>
</feature>
<feature type="region of interest" description="Disordered" evidence="2">
    <location>
        <begin position="327"/>
        <end position="371"/>
    </location>
</feature>
<comment type="caution">
    <text evidence="3">The sequence shown here is derived from an EMBL/GenBank/DDBJ whole genome shotgun (WGS) entry which is preliminary data.</text>
</comment>
<keyword evidence="4" id="KW-1185">Reference proteome</keyword>
<proteinExistence type="predicted"/>
<evidence type="ECO:0000313" key="3">
    <source>
        <dbReference type="EMBL" id="KAF7371509.1"/>
    </source>
</evidence>
<reference evidence="3" key="1">
    <citation type="submission" date="2020-05" db="EMBL/GenBank/DDBJ databases">
        <title>Mycena genomes resolve the evolution of fungal bioluminescence.</title>
        <authorList>
            <person name="Tsai I.J."/>
        </authorList>
    </citation>
    <scope>NUCLEOTIDE SEQUENCE</scope>
    <source>
        <strain evidence="3">CCC161011</strain>
    </source>
</reference>
<evidence type="ECO:0000256" key="2">
    <source>
        <dbReference type="SAM" id="MobiDB-lite"/>
    </source>
</evidence>
<gene>
    <name evidence="3" type="ORF">MVEN_00005700</name>
</gene>
<name>A0A8H6Z6I8_9AGAR</name>
<evidence type="ECO:0000256" key="1">
    <source>
        <dbReference type="SAM" id="Coils"/>
    </source>
</evidence>
<evidence type="ECO:0000313" key="4">
    <source>
        <dbReference type="Proteomes" id="UP000620124"/>
    </source>
</evidence>
<dbReference type="Proteomes" id="UP000620124">
    <property type="component" value="Unassembled WGS sequence"/>
</dbReference>
<accession>A0A8H6Z6I8</accession>
<organism evidence="3 4">
    <name type="scientific">Mycena venus</name>
    <dbReference type="NCBI Taxonomy" id="2733690"/>
    <lineage>
        <taxon>Eukaryota</taxon>
        <taxon>Fungi</taxon>
        <taxon>Dikarya</taxon>
        <taxon>Basidiomycota</taxon>
        <taxon>Agaricomycotina</taxon>
        <taxon>Agaricomycetes</taxon>
        <taxon>Agaricomycetidae</taxon>
        <taxon>Agaricales</taxon>
        <taxon>Marasmiineae</taxon>
        <taxon>Mycenaceae</taxon>
        <taxon>Mycena</taxon>
    </lineage>
</organism>
<dbReference type="EMBL" id="JACAZI010000001">
    <property type="protein sequence ID" value="KAF7371509.1"/>
    <property type="molecule type" value="Genomic_DNA"/>
</dbReference>
<feature type="compositionally biased region" description="Polar residues" evidence="2">
    <location>
        <begin position="334"/>
        <end position="346"/>
    </location>
</feature>
<sequence>MSRRRPLSSLEAAGVYPPPLPSGQTLSPVPCSFNLLRLNPIGLFDLRRLQGTLPHHSGIFSTYRRNFDASDIAWLVHGCHTDGRHNPGANQFFPEFHELRDSLPIGDLGSGPRKALRTKVLELLFDCATALDRHWGGSTIVFHAQGTVVPGTPVLPEFLRASAYLPRALVDRDTTTHGPIAQMAQLFIEAVAVPTVAAWTDNARHLGWPLDQGGSIVPRANPTSNVLVPRPVAFNSSQYVFRGRQSSALDTLLGAPVQVFNIPDDDEDYEAALASLAEQEVEIRNLKAERNTLQARVAELERQVLVSRTRGTPTSLRVQPAAVPTFTPPRRLAATTSQPIASSSRTPTDRMPASSRATSRAPPPYAIATSPSLDNQAGISVRVINRAIGSHDLNNHAEEIQYIFSSSHAAKWLQQLVEFGIADYELAASLIDAVVAGAVEN</sequence>